<dbReference type="NCBIfam" id="TIGR00563">
    <property type="entry name" value="rsmB"/>
    <property type="match status" value="1"/>
</dbReference>
<dbReference type="EC" id="2.1.1.176" evidence="4"/>
<dbReference type="PROSITE" id="PS01153">
    <property type="entry name" value="NOL1_NOP2_SUN"/>
    <property type="match status" value="1"/>
</dbReference>
<keyword evidence="6" id="KW-0698">rRNA processing</keyword>
<evidence type="ECO:0000256" key="8">
    <source>
        <dbReference type="ARBA" id="ARBA00022679"/>
    </source>
</evidence>
<evidence type="ECO:0000313" key="16">
    <source>
        <dbReference type="EMBL" id="QIL50642.1"/>
    </source>
</evidence>
<dbReference type="InterPro" id="IPR054728">
    <property type="entry name" value="RsmB-like_ferredoxin"/>
</dbReference>
<dbReference type="GO" id="GO:0008649">
    <property type="term" value="F:rRNA methyltransferase activity"/>
    <property type="evidence" value="ECO:0007669"/>
    <property type="project" value="InterPro"/>
</dbReference>
<evidence type="ECO:0000256" key="5">
    <source>
        <dbReference type="ARBA" id="ARBA00022490"/>
    </source>
</evidence>
<keyword evidence="9 14" id="KW-0949">S-adenosyl-L-methionine</keyword>
<proteinExistence type="inferred from homology"/>
<dbReference type="Gene3D" id="3.40.50.150">
    <property type="entry name" value="Vaccinia Virus protein VP39"/>
    <property type="match status" value="1"/>
</dbReference>
<dbReference type="SUPFAM" id="SSF53335">
    <property type="entry name" value="S-adenosyl-L-methionine-dependent methyltransferases"/>
    <property type="match status" value="1"/>
</dbReference>
<feature type="binding site" evidence="14">
    <location>
        <position position="321"/>
    </location>
    <ligand>
        <name>S-adenosyl-L-methionine</name>
        <dbReference type="ChEBI" id="CHEBI:59789"/>
    </ligand>
</feature>
<protein>
    <recommendedName>
        <fullName evidence="4">16S rRNA (cytosine(967)-C(5))-methyltransferase</fullName>
        <ecNumber evidence="4">2.1.1.176</ecNumber>
    </recommendedName>
    <alternativeName>
        <fullName evidence="11">16S rRNA m5C967 methyltransferase</fullName>
    </alternativeName>
    <alternativeName>
        <fullName evidence="12">rRNA (cytosine-C(5)-)-methyltransferase RsmB</fullName>
    </alternativeName>
</protein>
<dbReference type="GO" id="GO:0006355">
    <property type="term" value="P:regulation of DNA-templated transcription"/>
    <property type="evidence" value="ECO:0007669"/>
    <property type="project" value="InterPro"/>
</dbReference>
<comment type="similarity">
    <text evidence="3 14">Belongs to the class I-like SAM-binding methyltransferase superfamily. RsmB/NOP family.</text>
</comment>
<evidence type="ECO:0000256" key="3">
    <source>
        <dbReference type="ARBA" id="ARBA00007494"/>
    </source>
</evidence>
<dbReference type="AlphaFoldDB" id="A0A6G8B096"/>
<dbReference type="EMBL" id="CP049888">
    <property type="protein sequence ID" value="QIL50642.1"/>
    <property type="molecule type" value="Genomic_DNA"/>
</dbReference>
<dbReference type="PANTHER" id="PTHR22807">
    <property type="entry name" value="NOP2 YEAST -RELATED NOL1/NOP2/FMU SUN DOMAIN-CONTAINING"/>
    <property type="match status" value="1"/>
</dbReference>
<accession>A0A6G8B096</accession>
<feature type="binding site" evidence="14">
    <location>
        <begin position="267"/>
        <end position="273"/>
    </location>
    <ligand>
        <name>S-adenosyl-L-methionine</name>
        <dbReference type="ChEBI" id="CHEBI:59789"/>
    </ligand>
</feature>
<organism evidence="16 17">
    <name type="scientific">Weissella coleopterorum</name>
    <dbReference type="NCBI Taxonomy" id="2714949"/>
    <lineage>
        <taxon>Bacteria</taxon>
        <taxon>Bacillati</taxon>
        <taxon>Bacillota</taxon>
        <taxon>Bacilli</taxon>
        <taxon>Lactobacillales</taxon>
        <taxon>Lactobacillaceae</taxon>
        <taxon>Weissella</taxon>
    </lineage>
</organism>
<evidence type="ECO:0000256" key="7">
    <source>
        <dbReference type="ARBA" id="ARBA00022603"/>
    </source>
</evidence>
<feature type="binding site" evidence="14">
    <location>
        <position position="293"/>
    </location>
    <ligand>
        <name>S-adenosyl-L-methionine</name>
        <dbReference type="ChEBI" id="CHEBI:59789"/>
    </ligand>
</feature>
<evidence type="ECO:0000313" key="17">
    <source>
        <dbReference type="Proteomes" id="UP000500741"/>
    </source>
</evidence>
<evidence type="ECO:0000256" key="12">
    <source>
        <dbReference type="ARBA" id="ARBA00031088"/>
    </source>
</evidence>
<evidence type="ECO:0000256" key="6">
    <source>
        <dbReference type="ARBA" id="ARBA00022552"/>
    </source>
</evidence>
<dbReference type="FunFam" id="3.40.50.150:FF:000022">
    <property type="entry name" value="Ribosomal RNA small subunit methyltransferase B"/>
    <property type="match status" value="1"/>
</dbReference>
<dbReference type="InterPro" id="IPR035926">
    <property type="entry name" value="NusB-like_sf"/>
</dbReference>
<dbReference type="InterPro" id="IPR018314">
    <property type="entry name" value="RsmB/NOL1/NOP2-like_CS"/>
</dbReference>
<dbReference type="InterPro" id="IPR049560">
    <property type="entry name" value="MeTrfase_RsmB-F_NOP2_cat"/>
</dbReference>
<feature type="active site" description="Nucleophile" evidence="14">
    <location>
        <position position="393"/>
    </location>
</feature>
<evidence type="ECO:0000256" key="11">
    <source>
        <dbReference type="ARBA" id="ARBA00030399"/>
    </source>
</evidence>
<dbReference type="PANTHER" id="PTHR22807:SF53">
    <property type="entry name" value="RIBOSOMAL RNA SMALL SUBUNIT METHYLTRANSFERASE B-RELATED"/>
    <property type="match status" value="1"/>
</dbReference>
<comment type="catalytic activity">
    <reaction evidence="13">
        <text>cytidine(967) in 16S rRNA + S-adenosyl-L-methionine = 5-methylcytidine(967) in 16S rRNA + S-adenosyl-L-homocysteine + H(+)</text>
        <dbReference type="Rhea" id="RHEA:42748"/>
        <dbReference type="Rhea" id="RHEA-COMP:10219"/>
        <dbReference type="Rhea" id="RHEA-COMP:10220"/>
        <dbReference type="ChEBI" id="CHEBI:15378"/>
        <dbReference type="ChEBI" id="CHEBI:57856"/>
        <dbReference type="ChEBI" id="CHEBI:59789"/>
        <dbReference type="ChEBI" id="CHEBI:74483"/>
        <dbReference type="ChEBI" id="CHEBI:82748"/>
        <dbReference type="EC" id="2.1.1.176"/>
    </reaction>
</comment>
<evidence type="ECO:0000256" key="1">
    <source>
        <dbReference type="ARBA" id="ARBA00002724"/>
    </source>
</evidence>
<comment type="function">
    <text evidence="1">Specifically methylates the cytosine at position 967 (m5C967) of 16S rRNA.</text>
</comment>
<feature type="binding site" evidence="14">
    <location>
        <position position="340"/>
    </location>
    <ligand>
        <name>S-adenosyl-L-methionine</name>
        <dbReference type="ChEBI" id="CHEBI:59789"/>
    </ligand>
</feature>
<dbReference type="Pfam" id="PF01189">
    <property type="entry name" value="Methyltr_RsmB-F"/>
    <property type="match status" value="1"/>
</dbReference>
<keyword evidence="10 14" id="KW-0694">RNA-binding</keyword>
<keyword evidence="7 14" id="KW-0489">Methyltransferase</keyword>
<gene>
    <name evidence="16" type="primary">rsmB</name>
    <name evidence="16" type="ORF">G7084_04540</name>
</gene>
<comment type="subcellular location">
    <subcellularLocation>
        <location evidence="2">Cytoplasm</location>
    </subcellularLocation>
</comment>
<evidence type="ECO:0000259" key="15">
    <source>
        <dbReference type="PROSITE" id="PS51686"/>
    </source>
</evidence>
<dbReference type="InterPro" id="IPR023267">
    <property type="entry name" value="RCMT"/>
</dbReference>
<dbReference type="Proteomes" id="UP000500741">
    <property type="component" value="Chromosome"/>
</dbReference>
<evidence type="ECO:0000256" key="10">
    <source>
        <dbReference type="ARBA" id="ARBA00022884"/>
    </source>
</evidence>
<dbReference type="CDD" id="cd02440">
    <property type="entry name" value="AdoMet_MTases"/>
    <property type="match status" value="1"/>
</dbReference>
<dbReference type="RefSeq" id="WP_166010446.1">
    <property type="nucleotide sequence ID" value="NZ_CP049888.1"/>
</dbReference>
<dbReference type="GO" id="GO:0005737">
    <property type="term" value="C:cytoplasm"/>
    <property type="evidence" value="ECO:0007669"/>
    <property type="project" value="UniProtKB-SubCell"/>
</dbReference>
<dbReference type="InterPro" id="IPR001678">
    <property type="entry name" value="MeTrfase_RsmB-F_NOP2_dom"/>
</dbReference>
<dbReference type="InterPro" id="IPR004573">
    <property type="entry name" value="rRNA_ssu_MeTfrase_B"/>
</dbReference>
<dbReference type="PROSITE" id="PS51686">
    <property type="entry name" value="SAM_MT_RSMB_NOP"/>
    <property type="match status" value="1"/>
</dbReference>
<evidence type="ECO:0000256" key="2">
    <source>
        <dbReference type="ARBA" id="ARBA00004496"/>
    </source>
</evidence>
<name>A0A6G8B096_9LACO</name>
<evidence type="ECO:0000256" key="9">
    <source>
        <dbReference type="ARBA" id="ARBA00022691"/>
    </source>
</evidence>
<dbReference type="GO" id="GO:0003723">
    <property type="term" value="F:RNA binding"/>
    <property type="evidence" value="ECO:0007669"/>
    <property type="project" value="UniProtKB-UniRule"/>
</dbReference>
<keyword evidence="8 14" id="KW-0808">Transferase</keyword>
<evidence type="ECO:0000256" key="14">
    <source>
        <dbReference type="PROSITE-ProRule" id="PRU01023"/>
    </source>
</evidence>
<evidence type="ECO:0000256" key="4">
    <source>
        <dbReference type="ARBA" id="ARBA00012140"/>
    </source>
</evidence>
<dbReference type="PRINTS" id="PR02008">
    <property type="entry name" value="RCMTFAMILY"/>
</dbReference>
<evidence type="ECO:0000256" key="13">
    <source>
        <dbReference type="ARBA" id="ARBA00047283"/>
    </source>
</evidence>
<dbReference type="Pfam" id="PF22458">
    <property type="entry name" value="RsmF-B_ferredox"/>
    <property type="match status" value="1"/>
</dbReference>
<dbReference type="InterPro" id="IPR006027">
    <property type="entry name" value="NusB_RsmB_TIM44"/>
</dbReference>
<dbReference type="Pfam" id="PF01029">
    <property type="entry name" value="NusB"/>
    <property type="match status" value="1"/>
</dbReference>
<dbReference type="InterPro" id="IPR029063">
    <property type="entry name" value="SAM-dependent_MTases_sf"/>
</dbReference>
<keyword evidence="17" id="KW-1185">Reference proteome</keyword>
<dbReference type="NCBIfam" id="NF011494">
    <property type="entry name" value="PRK14902.1"/>
    <property type="match status" value="1"/>
</dbReference>
<dbReference type="Gene3D" id="1.10.940.10">
    <property type="entry name" value="NusB-like"/>
    <property type="match status" value="1"/>
</dbReference>
<keyword evidence="5" id="KW-0963">Cytoplasm</keyword>
<feature type="domain" description="SAM-dependent MTase RsmB/NOP-type" evidence="15">
    <location>
        <begin position="178"/>
        <end position="451"/>
    </location>
</feature>
<dbReference type="KEGG" id="wco:G7084_04540"/>
<reference evidence="16 17" key="1">
    <citation type="submission" date="2020-03" db="EMBL/GenBank/DDBJ databases">
        <title>Weissella sp. nov., isolated from Cybister lewisianus.</title>
        <authorList>
            <person name="Hyun D.-W."/>
            <person name="Bae J.-W."/>
        </authorList>
    </citation>
    <scope>NUCLEOTIDE SEQUENCE [LARGE SCALE GENOMIC DNA]</scope>
    <source>
        <strain evidence="16 17">HDW19</strain>
    </source>
</reference>
<dbReference type="SUPFAM" id="SSF48013">
    <property type="entry name" value="NusB-like"/>
    <property type="match status" value="1"/>
</dbReference>
<sequence length="452" mass="50755">MSKGNSKQIAGWEQGNARALAVRVLERVKDGAYSNLQLNQIVKASKLEERDVHLLTTIVYGVIQHRLTLEYWLKPFLRGNVDPFVKELLMISVYQMQYLDKIPQHAIFDEAIQVAKRRGHDGIRKYVTGVLHNLERQGLPEIKALEDPIERLSIEVSLPTWLLKQLALEVGDEKMKKVVHSINSAPAQSARINRAVTNVQQVTELLRIEGFEVEQSPVTADALRLNHGHVASSKAFSDGLLTLQDESAMLMVPNLQLTPEMKVLDAAAAPGGKTTQIASYLSAEKGGVVEALDIHPHKIKLIEENAKRLHVSERVHAQELDARKVDTRFADNYFDAILVDAPCSGFGLLRRKPEIRYEKSYADSIKLHQIQLDILNAVAPKLKKDGYLVYGTCTILEIENDAVVKEFLAQNSDYELVATQGPLTQNERLTMQIFPDDFESDGFFVATLHKKQ</sequence>